<protein>
    <submittedName>
        <fullName evidence="1">Uncharacterized protein</fullName>
    </submittedName>
</protein>
<dbReference type="AlphaFoldDB" id="A0A2P6PA80"/>
<sequence length="46" mass="5557">MIRHDKQTTQDFLAVYSILKLQSRLPMFVRACSRSWNSRYHFPART</sequence>
<name>A0A2P6PA80_ROSCH</name>
<proteinExistence type="predicted"/>
<gene>
    <name evidence="1" type="ORF">RchiOBHm_Chr7g0210471</name>
</gene>
<keyword evidence="2" id="KW-1185">Reference proteome</keyword>
<evidence type="ECO:0000313" key="1">
    <source>
        <dbReference type="EMBL" id="PRQ18834.1"/>
    </source>
</evidence>
<organism evidence="1 2">
    <name type="scientific">Rosa chinensis</name>
    <name type="common">China rose</name>
    <dbReference type="NCBI Taxonomy" id="74649"/>
    <lineage>
        <taxon>Eukaryota</taxon>
        <taxon>Viridiplantae</taxon>
        <taxon>Streptophyta</taxon>
        <taxon>Embryophyta</taxon>
        <taxon>Tracheophyta</taxon>
        <taxon>Spermatophyta</taxon>
        <taxon>Magnoliopsida</taxon>
        <taxon>eudicotyledons</taxon>
        <taxon>Gunneridae</taxon>
        <taxon>Pentapetalae</taxon>
        <taxon>rosids</taxon>
        <taxon>fabids</taxon>
        <taxon>Rosales</taxon>
        <taxon>Rosaceae</taxon>
        <taxon>Rosoideae</taxon>
        <taxon>Rosoideae incertae sedis</taxon>
        <taxon>Rosa</taxon>
    </lineage>
</organism>
<reference evidence="1 2" key="1">
    <citation type="journal article" date="2018" name="Nat. Genet.">
        <title>The Rosa genome provides new insights in the design of modern roses.</title>
        <authorList>
            <person name="Bendahmane M."/>
        </authorList>
    </citation>
    <scope>NUCLEOTIDE SEQUENCE [LARGE SCALE GENOMIC DNA]</scope>
    <source>
        <strain evidence="2">cv. Old Blush</strain>
    </source>
</reference>
<dbReference type="EMBL" id="PDCK01000045">
    <property type="protein sequence ID" value="PRQ18834.1"/>
    <property type="molecule type" value="Genomic_DNA"/>
</dbReference>
<dbReference type="Proteomes" id="UP000238479">
    <property type="component" value="Chromosome 7"/>
</dbReference>
<accession>A0A2P6PA80</accession>
<dbReference type="Gramene" id="PRQ18834">
    <property type="protein sequence ID" value="PRQ18834"/>
    <property type="gene ID" value="RchiOBHm_Chr7g0210471"/>
</dbReference>
<evidence type="ECO:0000313" key="2">
    <source>
        <dbReference type="Proteomes" id="UP000238479"/>
    </source>
</evidence>
<comment type="caution">
    <text evidence="1">The sequence shown here is derived from an EMBL/GenBank/DDBJ whole genome shotgun (WGS) entry which is preliminary data.</text>
</comment>